<organism evidence="1 2">
    <name type="scientific">Bacillus rhizoplanae</name>
    <dbReference type="NCBI Taxonomy" id="2880966"/>
    <lineage>
        <taxon>Bacteria</taxon>
        <taxon>Bacillati</taxon>
        <taxon>Bacillota</taxon>
        <taxon>Bacilli</taxon>
        <taxon>Bacillales</taxon>
        <taxon>Bacillaceae</taxon>
        <taxon>Bacillus</taxon>
    </lineage>
</organism>
<protein>
    <submittedName>
        <fullName evidence="1">Uncharacterized protein</fullName>
    </submittedName>
</protein>
<dbReference type="Proteomes" id="UP000789423">
    <property type="component" value="Unassembled WGS sequence"/>
</dbReference>
<sequence length="55" mass="5512">MGNCYNLSPFFATKVFSGAGGSSSARLLNGKLTPVGAPRGNTEFTSANISSTAGV</sequence>
<comment type="caution">
    <text evidence="1">The sequence shown here is derived from an EMBL/GenBank/DDBJ whole genome shotgun (WGS) entry which is preliminary data.</text>
</comment>
<accession>A0ABN7ZQW7</accession>
<name>A0ABN7ZQW7_9BACI</name>
<evidence type="ECO:0000313" key="1">
    <source>
        <dbReference type="EMBL" id="CAG9611281.1"/>
    </source>
</evidence>
<keyword evidence="2" id="KW-1185">Reference proteome</keyword>
<gene>
    <name evidence="1" type="ORF">BACCIP111899_00453</name>
</gene>
<dbReference type="EMBL" id="CAKJTI010000002">
    <property type="protein sequence ID" value="CAG9611281.1"/>
    <property type="molecule type" value="Genomic_DNA"/>
</dbReference>
<proteinExistence type="predicted"/>
<reference evidence="1 2" key="1">
    <citation type="submission" date="2021-10" db="EMBL/GenBank/DDBJ databases">
        <authorList>
            <person name="Criscuolo A."/>
        </authorList>
    </citation>
    <scope>NUCLEOTIDE SEQUENCE [LARGE SCALE GENOMIC DNA]</scope>
    <source>
        <strain evidence="2">CIP 111899</strain>
    </source>
</reference>
<evidence type="ECO:0000313" key="2">
    <source>
        <dbReference type="Proteomes" id="UP000789423"/>
    </source>
</evidence>